<dbReference type="Pfam" id="PF01557">
    <property type="entry name" value="FAA_hydrolase"/>
    <property type="match status" value="1"/>
</dbReference>
<dbReference type="Gene3D" id="3.90.850.10">
    <property type="entry name" value="Fumarylacetoacetase-like, C-terminal domain"/>
    <property type="match status" value="1"/>
</dbReference>
<dbReference type="GO" id="GO:0018773">
    <property type="term" value="F:acetylpyruvate hydrolase activity"/>
    <property type="evidence" value="ECO:0007669"/>
    <property type="project" value="TreeGrafter"/>
</dbReference>
<dbReference type="PANTHER" id="PTHR11820">
    <property type="entry name" value="ACYLPYRUVASE"/>
    <property type="match status" value="1"/>
</dbReference>
<dbReference type="PATRIC" id="fig|1353533.3.peg.4445"/>
<evidence type="ECO:0000259" key="2">
    <source>
        <dbReference type="Pfam" id="PF01557"/>
    </source>
</evidence>
<reference evidence="3 4" key="1">
    <citation type="submission" date="2013-07" db="EMBL/GenBank/DDBJ databases">
        <title>Draft genome sequence of Pseudoalteromonas luteoviolacea 2ta16.</title>
        <authorList>
            <person name="Allen E.E."/>
            <person name="Azam F."/>
            <person name="Podell S."/>
        </authorList>
    </citation>
    <scope>NUCLEOTIDE SEQUENCE [LARGE SCALE GENOMIC DNA]</scope>
    <source>
        <strain evidence="3 4">2ta16</strain>
    </source>
</reference>
<organism evidence="3 4">
    <name type="scientific">Pseudoalteromonas luteoviolacea (strain 2ta16)</name>
    <dbReference type="NCBI Taxonomy" id="1353533"/>
    <lineage>
        <taxon>Bacteria</taxon>
        <taxon>Pseudomonadati</taxon>
        <taxon>Pseudomonadota</taxon>
        <taxon>Gammaproteobacteria</taxon>
        <taxon>Alteromonadales</taxon>
        <taxon>Pseudoalteromonadaceae</taxon>
        <taxon>Pseudoalteromonas</taxon>
    </lineage>
</organism>
<gene>
    <name evidence="3" type="ORF">PL2TA16_00939</name>
</gene>
<dbReference type="InterPro" id="IPR036663">
    <property type="entry name" value="Fumarylacetoacetase_C_sf"/>
</dbReference>
<comment type="caution">
    <text evidence="3">The sequence shown here is derived from an EMBL/GenBank/DDBJ whole genome shotgun (WGS) entry which is preliminary data.</text>
</comment>
<evidence type="ECO:0000313" key="4">
    <source>
        <dbReference type="Proteomes" id="UP000017820"/>
    </source>
</evidence>
<feature type="domain" description="Fumarylacetoacetase-like C-terminal" evidence="2">
    <location>
        <begin position="18"/>
        <end position="213"/>
    </location>
</feature>
<dbReference type="EMBL" id="AUSV01000125">
    <property type="protein sequence ID" value="ESP91254.1"/>
    <property type="molecule type" value="Genomic_DNA"/>
</dbReference>
<dbReference type="Proteomes" id="UP000017820">
    <property type="component" value="Unassembled WGS sequence"/>
</dbReference>
<keyword evidence="1" id="KW-0479">Metal-binding</keyword>
<dbReference type="NCBIfam" id="NF007967">
    <property type="entry name" value="PRK10691.1"/>
    <property type="match status" value="1"/>
</dbReference>
<evidence type="ECO:0000313" key="3">
    <source>
        <dbReference type="EMBL" id="ESP91254.1"/>
    </source>
</evidence>
<dbReference type="InterPro" id="IPR011234">
    <property type="entry name" value="Fumarylacetoacetase-like_C"/>
</dbReference>
<dbReference type="GO" id="GO:0046872">
    <property type="term" value="F:metal ion binding"/>
    <property type="evidence" value="ECO:0007669"/>
    <property type="project" value="UniProtKB-KW"/>
</dbReference>
<dbReference type="PANTHER" id="PTHR11820:SF7">
    <property type="entry name" value="ACYLPYRUVASE FAHD1, MITOCHONDRIAL"/>
    <property type="match status" value="1"/>
</dbReference>
<proteinExistence type="predicted"/>
<dbReference type="SUPFAM" id="SSF56529">
    <property type="entry name" value="FAH"/>
    <property type="match status" value="1"/>
</dbReference>
<evidence type="ECO:0000256" key="1">
    <source>
        <dbReference type="ARBA" id="ARBA00022723"/>
    </source>
</evidence>
<accession>V4HTJ7</accession>
<name>V4HTJ7_PSEL2</name>
<protein>
    <submittedName>
        <fullName evidence="3">2-keto-4-pentenoate hydratase/2-oxohepta-3-ene-1,7-dioic acid hydratase (Catechol pathway)</fullName>
    </submittedName>
</protein>
<dbReference type="RefSeq" id="WP_023401280.1">
    <property type="nucleotide sequence ID" value="NZ_AUSV01000125.1"/>
</dbReference>
<sequence length="221" mass="24709">MYQHKWVSGETVQLPVGKAVCIGRNYVAHAKELNNPVPESPLLFIKPASAFCDFTPAFTINEQLGKHHYEAELVLLVGKTLDVNSTDPLTHIAGIGLGLDLTLRDLQSQLKRQGHPWERAKAFDGSASLTPFMPVTEDELKLPWQFQFWQNDQLKQLGETDNMIFKLPLLLQEICRYFTLQPGDIVMTGTPQGVGELNVTDTLALQLGDGVRLCSQVQKRI</sequence>
<dbReference type="AlphaFoldDB" id="V4HTJ7"/>